<accession>A0A915DVD9</accession>
<keyword evidence="1" id="KW-1185">Reference proteome</keyword>
<evidence type="ECO:0000313" key="2">
    <source>
        <dbReference type="WBParaSite" id="jg23588"/>
    </source>
</evidence>
<sequence length="80" mass="8148">MGCLLAKIFDPALPDISVRNYWHVSGVILDAAGCGVSQLKSRSRTGSASLEVSSAAGATNARASNGSISLAKIGAIQVLF</sequence>
<evidence type="ECO:0000313" key="1">
    <source>
        <dbReference type="Proteomes" id="UP000887574"/>
    </source>
</evidence>
<organism evidence="1 2">
    <name type="scientific">Ditylenchus dipsaci</name>
    <dbReference type="NCBI Taxonomy" id="166011"/>
    <lineage>
        <taxon>Eukaryota</taxon>
        <taxon>Metazoa</taxon>
        <taxon>Ecdysozoa</taxon>
        <taxon>Nematoda</taxon>
        <taxon>Chromadorea</taxon>
        <taxon>Rhabditida</taxon>
        <taxon>Tylenchina</taxon>
        <taxon>Tylenchomorpha</taxon>
        <taxon>Sphaerularioidea</taxon>
        <taxon>Anguinidae</taxon>
        <taxon>Anguininae</taxon>
        <taxon>Ditylenchus</taxon>
    </lineage>
</organism>
<reference evidence="2" key="1">
    <citation type="submission" date="2022-11" db="UniProtKB">
        <authorList>
            <consortium name="WormBaseParasite"/>
        </authorList>
    </citation>
    <scope>IDENTIFICATION</scope>
</reference>
<dbReference type="Proteomes" id="UP000887574">
    <property type="component" value="Unplaced"/>
</dbReference>
<name>A0A915DVD9_9BILA</name>
<proteinExistence type="predicted"/>
<protein>
    <submittedName>
        <fullName evidence="2">Uncharacterized protein</fullName>
    </submittedName>
</protein>
<dbReference type="WBParaSite" id="jg23588">
    <property type="protein sequence ID" value="jg23588"/>
    <property type="gene ID" value="jg23588"/>
</dbReference>
<dbReference type="AlphaFoldDB" id="A0A915DVD9"/>